<protein>
    <submittedName>
        <fullName evidence="1">Uncharacterized protein</fullName>
    </submittedName>
</protein>
<organism evidence="1">
    <name type="scientific">marine sediment metagenome</name>
    <dbReference type="NCBI Taxonomy" id="412755"/>
    <lineage>
        <taxon>unclassified sequences</taxon>
        <taxon>metagenomes</taxon>
        <taxon>ecological metagenomes</taxon>
    </lineage>
</organism>
<name>A0A0F9AEJ1_9ZZZZ</name>
<gene>
    <name evidence="1" type="ORF">LCGC14_2660070</name>
</gene>
<sequence length="57" mass="6519">MTNCHRLYSRRGEYLKLIDDDQARDLLSVGKITLKRNGRHTAQFQIADSGAPMRGFP</sequence>
<evidence type="ECO:0000313" key="1">
    <source>
        <dbReference type="EMBL" id="KKK96710.1"/>
    </source>
</evidence>
<dbReference type="EMBL" id="LAZR01046361">
    <property type="protein sequence ID" value="KKK96710.1"/>
    <property type="molecule type" value="Genomic_DNA"/>
</dbReference>
<reference evidence="1" key="1">
    <citation type="journal article" date="2015" name="Nature">
        <title>Complex archaea that bridge the gap between prokaryotes and eukaryotes.</title>
        <authorList>
            <person name="Spang A."/>
            <person name="Saw J.H."/>
            <person name="Jorgensen S.L."/>
            <person name="Zaremba-Niedzwiedzka K."/>
            <person name="Martijn J."/>
            <person name="Lind A.E."/>
            <person name="van Eijk R."/>
            <person name="Schleper C."/>
            <person name="Guy L."/>
            <person name="Ettema T.J."/>
        </authorList>
    </citation>
    <scope>NUCLEOTIDE SEQUENCE</scope>
</reference>
<proteinExistence type="predicted"/>
<accession>A0A0F9AEJ1</accession>
<comment type="caution">
    <text evidence="1">The sequence shown here is derived from an EMBL/GenBank/DDBJ whole genome shotgun (WGS) entry which is preliminary data.</text>
</comment>
<dbReference type="AlphaFoldDB" id="A0A0F9AEJ1"/>
<feature type="non-terminal residue" evidence="1">
    <location>
        <position position="57"/>
    </location>
</feature>